<gene>
    <name evidence="7" type="ORF">QFZ46_002395</name>
</gene>
<organism evidence="7 8">
    <name type="scientific">Microbacterium murale</name>
    <dbReference type="NCBI Taxonomy" id="1081040"/>
    <lineage>
        <taxon>Bacteria</taxon>
        <taxon>Bacillati</taxon>
        <taxon>Actinomycetota</taxon>
        <taxon>Actinomycetes</taxon>
        <taxon>Micrococcales</taxon>
        <taxon>Microbacteriaceae</taxon>
        <taxon>Microbacterium</taxon>
    </lineage>
</organism>
<dbReference type="SUPFAM" id="SSF51905">
    <property type="entry name" value="FAD/NAD(P)-binding domain"/>
    <property type="match status" value="1"/>
</dbReference>
<keyword evidence="5" id="KW-0411">Iron-sulfur</keyword>
<proteinExistence type="predicted"/>
<dbReference type="Proteomes" id="UP001239085">
    <property type="component" value="Unassembled WGS sequence"/>
</dbReference>
<dbReference type="InterPro" id="IPR036188">
    <property type="entry name" value="FAD/NAD-bd_sf"/>
</dbReference>
<evidence type="ECO:0008006" key="9">
    <source>
        <dbReference type="Google" id="ProtNLM"/>
    </source>
</evidence>
<dbReference type="PANTHER" id="PTHR43498:SF1">
    <property type="entry name" value="COB--COM HETERODISULFIDE REDUCTASE IRON-SULFUR SUBUNIT A"/>
    <property type="match status" value="1"/>
</dbReference>
<dbReference type="Gene3D" id="3.50.50.60">
    <property type="entry name" value="FAD/NAD(P)-binding domain"/>
    <property type="match status" value="1"/>
</dbReference>
<dbReference type="EMBL" id="JAUSXK010000001">
    <property type="protein sequence ID" value="MDQ0644235.1"/>
    <property type="molecule type" value="Genomic_DNA"/>
</dbReference>
<accession>A0ABU0PA76</accession>
<dbReference type="PANTHER" id="PTHR43498">
    <property type="entry name" value="FERREDOXIN:COB-COM HETERODISULFIDE REDUCTASE SUBUNIT A"/>
    <property type="match status" value="1"/>
</dbReference>
<dbReference type="RefSeq" id="WP_307361759.1">
    <property type="nucleotide sequence ID" value="NZ_JAUSXK010000001.1"/>
</dbReference>
<evidence type="ECO:0000256" key="4">
    <source>
        <dbReference type="ARBA" id="ARBA00023004"/>
    </source>
</evidence>
<evidence type="ECO:0000256" key="1">
    <source>
        <dbReference type="ARBA" id="ARBA00022485"/>
    </source>
</evidence>
<keyword evidence="2" id="KW-0479">Metal-binding</keyword>
<protein>
    <recommendedName>
        <fullName evidence="9">FAD-dependent oxidoreductase</fullName>
    </recommendedName>
</protein>
<keyword evidence="3" id="KW-0560">Oxidoreductase</keyword>
<keyword evidence="1" id="KW-0004">4Fe-4S</keyword>
<feature type="region of interest" description="Disordered" evidence="6">
    <location>
        <begin position="1"/>
        <end position="23"/>
    </location>
</feature>
<evidence type="ECO:0000313" key="8">
    <source>
        <dbReference type="Proteomes" id="UP001239085"/>
    </source>
</evidence>
<keyword evidence="4" id="KW-0408">Iron</keyword>
<keyword evidence="8" id="KW-1185">Reference proteome</keyword>
<name>A0ABU0PA76_9MICO</name>
<sequence>MTSNDTAGPNRATEQPRTLREPARDIPIIGEYDVVVIGGGPAGLMAATAASRAGRSTLLIEKYGFLGGAGTMGGLATFCGMHARAYGTDFQSVHGYADELLDRMRVMDGLNDVHLSVDDRIQALSYDISALKIAADELVVAGGTELLFHTSVVDVSMRDDSTIDAVIIESKSGRGAVRGRFFIDGSGDADIAAWSGAPFEVSEHLMYPSLMFRINGVHPAEAGEAWKTVRRLMEEAEATGTHSFPRKKPIVRPQRNPLEWRSNLTQLSNEDGSAVDGTNVHQLTRGELQGRQQVKDTFAFIKQVTPGFQDSYVVDIAPSIGIRETRRLVGSYQLTQEDVLECRDFDDTIGVNGWPVEAHVVGDVAFKFAPVDSRGFNQLPYRMLVPQVVGNLLVAGRAASMTQGGQSSGRVTGPCFVMGQAAGTAADLALAGDGTGSGVDVPALQKRLVTEGAYLGTRLPEGITVAVA</sequence>
<comment type="caution">
    <text evidence="7">The sequence shown here is derived from an EMBL/GenBank/DDBJ whole genome shotgun (WGS) entry which is preliminary data.</text>
</comment>
<feature type="compositionally biased region" description="Polar residues" evidence="6">
    <location>
        <begin position="1"/>
        <end position="16"/>
    </location>
</feature>
<dbReference type="PRINTS" id="PR00411">
    <property type="entry name" value="PNDRDTASEI"/>
</dbReference>
<dbReference type="Pfam" id="PF12831">
    <property type="entry name" value="FAD_oxidored"/>
    <property type="match status" value="1"/>
</dbReference>
<evidence type="ECO:0000313" key="7">
    <source>
        <dbReference type="EMBL" id="MDQ0644235.1"/>
    </source>
</evidence>
<dbReference type="InterPro" id="IPR039650">
    <property type="entry name" value="HdrA-like"/>
</dbReference>
<evidence type="ECO:0000256" key="3">
    <source>
        <dbReference type="ARBA" id="ARBA00023002"/>
    </source>
</evidence>
<evidence type="ECO:0000256" key="5">
    <source>
        <dbReference type="ARBA" id="ARBA00023014"/>
    </source>
</evidence>
<evidence type="ECO:0000256" key="2">
    <source>
        <dbReference type="ARBA" id="ARBA00022723"/>
    </source>
</evidence>
<reference evidence="7 8" key="1">
    <citation type="submission" date="2023-07" db="EMBL/GenBank/DDBJ databases">
        <title>Comparative genomics of wheat-associated soil bacteria to identify genetic determinants of phenazine resistance.</title>
        <authorList>
            <person name="Mouncey N."/>
        </authorList>
    </citation>
    <scope>NUCLEOTIDE SEQUENCE [LARGE SCALE GENOMIC DNA]</scope>
    <source>
        <strain evidence="7 8">W2I7</strain>
    </source>
</reference>
<evidence type="ECO:0000256" key="6">
    <source>
        <dbReference type="SAM" id="MobiDB-lite"/>
    </source>
</evidence>